<keyword evidence="3" id="KW-1185">Reference proteome</keyword>
<dbReference type="InterPro" id="IPR003779">
    <property type="entry name" value="CMD-like"/>
</dbReference>
<evidence type="ECO:0000259" key="1">
    <source>
        <dbReference type="Pfam" id="PF02627"/>
    </source>
</evidence>
<dbReference type="SUPFAM" id="SSF69118">
    <property type="entry name" value="AhpD-like"/>
    <property type="match status" value="1"/>
</dbReference>
<proteinExistence type="predicted"/>
<dbReference type="PANTHER" id="PTHR34846:SF5">
    <property type="entry name" value="CARBOXYMUCONOLACTONE DECARBOXYLASE-LIKE DOMAIN-CONTAINING PROTEIN"/>
    <property type="match status" value="1"/>
</dbReference>
<reference evidence="2 3" key="1">
    <citation type="submission" date="2014-04" db="EMBL/GenBank/DDBJ databases">
        <title>A comprehensive comparison of genomes of Erythrobacter spp. Strains.</title>
        <authorList>
            <person name="Zheng Q."/>
        </authorList>
    </citation>
    <scope>NUCLEOTIDE SEQUENCE [LARGE SCALE GENOMIC DNA]</scope>
    <source>
        <strain evidence="2 3">DSM 8509</strain>
    </source>
</reference>
<feature type="domain" description="Carboxymuconolactone decarboxylase-like" evidence="1">
    <location>
        <begin position="42"/>
        <end position="113"/>
    </location>
</feature>
<name>A0A074MKG0_9SPHN</name>
<dbReference type="KEGG" id="elq:Ga0102493_111525"/>
<dbReference type="Proteomes" id="UP000027866">
    <property type="component" value="Unassembled WGS sequence"/>
</dbReference>
<dbReference type="Gene3D" id="1.20.1290.10">
    <property type="entry name" value="AhpD-like"/>
    <property type="match status" value="1"/>
</dbReference>
<sequence>MTGPGLAPLADGDIPESLAQVIEAWPYKLHRTLAHSPGTLLKWLPFGEHILRENTLPFREREIAILRVGWNAACAYEWGMHSMVARGGGFEDADFEALCVGAGSEHWAQAEAAIVAGVDDMQARWTISEGVWARLSEHYAPDQLVDLIWLTGNFATISLQLNALRVPLEDGLPPLPEDQPHYTRANRS</sequence>
<dbReference type="PANTHER" id="PTHR34846">
    <property type="entry name" value="4-CARBOXYMUCONOLACTONE DECARBOXYLASE FAMILY PROTEIN (AFU_ORTHOLOGUE AFUA_6G11590)"/>
    <property type="match status" value="1"/>
</dbReference>
<organism evidence="2 3">
    <name type="scientific">Erythrobacter litoralis</name>
    <dbReference type="NCBI Taxonomy" id="39960"/>
    <lineage>
        <taxon>Bacteria</taxon>
        <taxon>Pseudomonadati</taxon>
        <taxon>Pseudomonadota</taxon>
        <taxon>Alphaproteobacteria</taxon>
        <taxon>Sphingomonadales</taxon>
        <taxon>Erythrobacteraceae</taxon>
        <taxon>Erythrobacter/Porphyrobacter group</taxon>
        <taxon>Erythrobacter</taxon>
    </lineage>
</organism>
<dbReference type="InterPro" id="IPR029032">
    <property type="entry name" value="AhpD-like"/>
</dbReference>
<dbReference type="PATRIC" id="fig|39960.10.peg.605"/>
<protein>
    <recommendedName>
        <fullName evidence="1">Carboxymuconolactone decarboxylase-like domain-containing protein</fullName>
    </recommendedName>
</protein>
<dbReference type="GO" id="GO:0051920">
    <property type="term" value="F:peroxiredoxin activity"/>
    <property type="evidence" value="ECO:0007669"/>
    <property type="project" value="InterPro"/>
</dbReference>
<dbReference type="RefSeq" id="WP_034905476.1">
    <property type="nucleotide sequence ID" value="NZ_CP017057.1"/>
</dbReference>
<accession>A0A074MKG0</accession>
<gene>
    <name evidence="2" type="ORF">EH32_01090</name>
</gene>
<comment type="caution">
    <text evidence="2">The sequence shown here is derived from an EMBL/GenBank/DDBJ whole genome shotgun (WGS) entry which is preliminary data.</text>
</comment>
<evidence type="ECO:0000313" key="2">
    <source>
        <dbReference type="EMBL" id="KEO92368.1"/>
    </source>
</evidence>
<dbReference type="Pfam" id="PF02627">
    <property type="entry name" value="CMD"/>
    <property type="match status" value="1"/>
</dbReference>
<evidence type="ECO:0000313" key="3">
    <source>
        <dbReference type="Proteomes" id="UP000027866"/>
    </source>
</evidence>
<dbReference type="EMBL" id="JMIX01000010">
    <property type="protein sequence ID" value="KEO92368.1"/>
    <property type="molecule type" value="Genomic_DNA"/>
</dbReference>
<dbReference type="AlphaFoldDB" id="A0A074MKG0"/>